<dbReference type="AlphaFoldDB" id="A0A645C0F0"/>
<evidence type="ECO:0008006" key="4">
    <source>
        <dbReference type="Google" id="ProtNLM"/>
    </source>
</evidence>
<gene>
    <name evidence="3" type="ORF">SDC9_117366</name>
</gene>
<organism evidence="3">
    <name type="scientific">bioreactor metagenome</name>
    <dbReference type="NCBI Taxonomy" id="1076179"/>
    <lineage>
        <taxon>unclassified sequences</taxon>
        <taxon>metagenomes</taxon>
        <taxon>ecological metagenomes</taxon>
    </lineage>
</organism>
<evidence type="ECO:0000259" key="1">
    <source>
        <dbReference type="Pfam" id="PF14574"/>
    </source>
</evidence>
<accession>A0A645C0F0</accession>
<feature type="domain" description="RACo-like middle region" evidence="2">
    <location>
        <begin position="2"/>
        <end position="118"/>
    </location>
</feature>
<dbReference type="InterPro" id="IPR042259">
    <property type="entry name" value="Raco-like_middle_sf"/>
</dbReference>
<dbReference type="Pfam" id="PF17651">
    <property type="entry name" value="Raco_middle"/>
    <property type="match status" value="1"/>
</dbReference>
<comment type="caution">
    <text evidence="3">The sequence shown here is derived from an EMBL/GenBank/DDBJ whole genome shotgun (WGS) entry which is preliminary data.</text>
</comment>
<dbReference type="PANTHER" id="PTHR42895">
    <property type="entry name" value="IRON-SULFUR CLUSTER-BINDING PROTEIN-RELATED"/>
    <property type="match status" value="1"/>
</dbReference>
<evidence type="ECO:0000259" key="2">
    <source>
        <dbReference type="Pfam" id="PF17651"/>
    </source>
</evidence>
<name>A0A645C0F0_9ZZZZ</name>
<dbReference type="Pfam" id="PF14574">
    <property type="entry name" value="RACo_C_ter"/>
    <property type="match status" value="1"/>
</dbReference>
<dbReference type="PANTHER" id="PTHR42895:SF1">
    <property type="entry name" value="IRON-SULFUR CLUSTER PROTEIN"/>
    <property type="match status" value="1"/>
</dbReference>
<sequence>MISRINYTIENKNGINELNKCIIDEINEMIDKICKANKIDKEEVYNLVVVGNTTMIHLFMKLNCKNIALAPFIPTLTETYECLSSDLGININGVVSFPPGISAYVGSDISAGILSSNICEKEKYSLLLDIGTNGEMALGNKDKVFTCSTAAGPAFEGANIKYGVGGIDGAISSIDLSKSTIYKTINNETPCGICGSGVLDISSQLLKYEIIDESGRMCDLDEIKNENLRKRLKEENNMKEFVIFEDEDKKISFTQKDIREVQLAKAAINAGMKVLLKESNLTYDDIEHVYIGGGFGNFMDVESAVNIGMIPKELKNKIKSIGNCAGKGAINYLINEKKQEEIINITNKCKYIELSQSKDFQEFYIDSIIFE</sequence>
<dbReference type="InterPro" id="IPR027980">
    <property type="entry name" value="RACo_C"/>
</dbReference>
<evidence type="ECO:0000313" key="3">
    <source>
        <dbReference type="EMBL" id="MPM70411.1"/>
    </source>
</evidence>
<dbReference type="EMBL" id="VSSQ01023459">
    <property type="protein sequence ID" value="MPM70411.1"/>
    <property type="molecule type" value="Genomic_DNA"/>
</dbReference>
<proteinExistence type="predicted"/>
<dbReference type="InterPro" id="IPR041414">
    <property type="entry name" value="Raco-like_middle"/>
</dbReference>
<feature type="domain" description="RACo C-terminal" evidence="1">
    <location>
        <begin position="124"/>
        <end position="369"/>
    </location>
</feature>
<dbReference type="InterPro" id="IPR052911">
    <property type="entry name" value="Corrinoid_activation_enz"/>
</dbReference>
<dbReference type="Gene3D" id="3.30.420.480">
    <property type="entry name" value="Domain of unknown function (DUF4445)"/>
    <property type="match status" value="1"/>
</dbReference>
<reference evidence="3" key="1">
    <citation type="submission" date="2019-08" db="EMBL/GenBank/DDBJ databases">
        <authorList>
            <person name="Kucharzyk K."/>
            <person name="Murdoch R.W."/>
            <person name="Higgins S."/>
            <person name="Loffler F."/>
        </authorList>
    </citation>
    <scope>NUCLEOTIDE SEQUENCE</scope>
</reference>
<protein>
    <recommendedName>
        <fullName evidence="4">RACo C-terminal domain-containing protein</fullName>
    </recommendedName>
</protein>